<evidence type="ECO:0000256" key="3">
    <source>
        <dbReference type="ARBA" id="ARBA00022525"/>
    </source>
</evidence>
<evidence type="ECO:0000256" key="2">
    <source>
        <dbReference type="ARBA" id="ARBA00007456"/>
    </source>
</evidence>
<dbReference type="AlphaFoldDB" id="A0A166HY24"/>
<name>A0A166HY24_9AGAM</name>
<evidence type="ECO:0000313" key="8">
    <source>
        <dbReference type="Proteomes" id="UP000076532"/>
    </source>
</evidence>
<dbReference type="Pfam" id="PF00190">
    <property type="entry name" value="Cupin_1"/>
    <property type="match status" value="1"/>
</dbReference>
<dbReference type="PANTHER" id="PTHR31238">
    <property type="entry name" value="GERMIN-LIKE PROTEIN SUBFAMILY 3 MEMBER 3"/>
    <property type="match status" value="1"/>
</dbReference>
<dbReference type="GO" id="GO:0030145">
    <property type="term" value="F:manganese ion binding"/>
    <property type="evidence" value="ECO:0007669"/>
    <property type="project" value="InterPro"/>
</dbReference>
<dbReference type="InterPro" id="IPR019780">
    <property type="entry name" value="Germin_Mn-BS"/>
</dbReference>
<dbReference type="InterPro" id="IPR014710">
    <property type="entry name" value="RmlC-like_jellyroll"/>
</dbReference>
<dbReference type="InterPro" id="IPR011051">
    <property type="entry name" value="RmlC_Cupin_sf"/>
</dbReference>
<keyword evidence="4" id="KW-0479">Metal-binding</keyword>
<keyword evidence="8" id="KW-1185">Reference proteome</keyword>
<dbReference type="EMBL" id="KV417564">
    <property type="protein sequence ID" value="KZP19363.1"/>
    <property type="molecule type" value="Genomic_DNA"/>
</dbReference>
<dbReference type="Gene3D" id="2.60.120.10">
    <property type="entry name" value="Jelly Rolls"/>
    <property type="match status" value="1"/>
</dbReference>
<organism evidence="7 8">
    <name type="scientific">Athelia psychrophila</name>
    <dbReference type="NCBI Taxonomy" id="1759441"/>
    <lineage>
        <taxon>Eukaryota</taxon>
        <taxon>Fungi</taxon>
        <taxon>Dikarya</taxon>
        <taxon>Basidiomycota</taxon>
        <taxon>Agaricomycotina</taxon>
        <taxon>Agaricomycetes</taxon>
        <taxon>Agaricomycetidae</taxon>
        <taxon>Atheliales</taxon>
        <taxon>Atheliaceae</taxon>
        <taxon>Athelia</taxon>
    </lineage>
</organism>
<sequence length="257" mass="27103">MHRCCQGGTHSDIGNSVDLGVRRDQLCDEGGVVRRCRCSKLITANTQVNRVADVTPNSAYVFDFTAGSRGTALGGFAIAANSANFPALLTGNGAMTVGVLGPCGANSPHTHPRATEIQIVVSGGPIYTEFIMENGANVINNTVPLGSATVFPKGSIHFQQNMACEPTIFVASFDEVDPGTSQIAQNFFKLNQAVVEATLGDVGVSVLDATKLPENIILGAQECLDRCGIDRSTFNFTASFGDYAIFTNSSWGMNGKK</sequence>
<proteinExistence type="inferred from homology"/>
<dbReference type="CDD" id="cd02241">
    <property type="entry name" value="cupin_OxOx"/>
    <property type="match status" value="1"/>
</dbReference>
<evidence type="ECO:0000259" key="6">
    <source>
        <dbReference type="SMART" id="SM00835"/>
    </source>
</evidence>
<gene>
    <name evidence="7" type="ORF">FIBSPDRAFT_565920</name>
</gene>
<protein>
    <submittedName>
        <fullName evidence="7">RmlC-like cupin</fullName>
    </submittedName>
</protein>
<feature type="domain" description="Cupin type-1" evidence="6">
    <location>
        <begin position="62"/>
        <end position="208"/>
    </location>
</feature>
<comment type="subcellular location">
    <subcellularLocation>
        <location evidence="1">Secreted</location>
    </subcellularLocation>
</comment>
<dbReference type="InterPro" id="IPR006045">
    <property type="entry name" value="Cupin_1"/>
</dbReference>
<dbReference type="SMART" id="SM00835">
    <property type="entry name" value="Cupin_1"/>
    <property type="match status" value="1"/>
</dbReference>
<dbReference type="PROSITE" id="PS00725">
    <property type="entry name" value="GERMIN"/>
    <property type="match status" value="1"/>
</dbReference>
<keyword evidence="5" id="KW-0464">Manganese</keyword>
<evidence type="ECO:0000313" key="7">
    <source>
        <dbReference type="EMBL" id="KZP19363.1"/>
    </source>
</evidence>
<dbReference type="OrthoDB" id="1921208at2759"/>
<dbReference type="PRINTS" id="PR00325">
    <property type="entry name" value="GERMIN"/>
</dbReference>
<evidence type="ECO:0000256" key="5">
    <source>
        <dbReference type="ARBA" id="ARBA00023211"/>
    </source>
</evidence>
<evidence type="ECO:0000256" key="4">
    <source>
        <dbReference type="ARBA" id="ARBA00022723"/>
    </source>
</evidence>
<evidence type="ECO:0000256" key="1">
    <source>
        <dbReference type="ARBA" id="ARBA00004613"/>
    </source>
</evidence>
<dbReference type="Proteomes" id="UP000076532">
    <property type="component" value="Unassembled WGS sequence"/>
</dbReference>
<comment type="similarity">
    <text evidence="2">Belongs to the germin family.</text>
</comment>
<dbReference type="STRING" id="436010.A0A166HY24"/>
<reference evidence="7 8" key="1">
    <citation type="journal article" date="2016" name="Mol. Biol. Evol.">
        <title>Comparative Genomics of Early-Diverging Mushroom-Forming Fungi Provides Insights into the Origins of Lignocellulose Decay Capabilities.</title>
        <authorList>
            <person name="Nagy L.G."/>
            <person name="Riley R."/>
            <person name="Tritt A."/>
            <person name="Adam C."/>
            <person name="Daum C."/>
            <person name="Floudas D."/>
            <person name="Sun H."/>
            <person name="Yadav J.S."/>
            <person name="Pangilinan J."/>
            <person name="Larsson K.H."/>
            <person name="Matsuura K."/>
            <person name="Barry K."/>
            <person name="Labutti K."/>
            <person name="Kuo R."/>
            <person name="Ohm R.A."/>
            <person name="Bhattacharya S.S."/>
            <person name="Shirouzu T."/>
            <person name="Yoshinaga Y."/>
            <person name="Martin F.M."/>
            <person name="Grigoriev I.V."/>
            <person name="Hibbett D.S."/>
        </authorList>
    </citation>
    <scope>NUCLEOTIDE SEQUENCE [LARGE SCALE GENOMIC DNA]</scope>
    <source>
        <strain evidence="7 8">CBS 109695</strain>
    </source>
</reference>
<dbReference type="InterPro" id="IPR001929">
    <property type="entry name" value="Germin"/>
</dbReference>
<dbReference type="SUPFAM" id="SSF51182">
    <property type="entry name" value="RmlC-like cupins"/>
    <property type="match status" value="1"/>
</dbReference>
<keyword evidence="3" id="KW-0964">Secreted</keyword>
<dbReference type="GO" id="GO:0005576">
    <property type="term" value="C:extracellular region"/>
    <property type="evidence" value="ECO:0007669"/>
    <property type="project" value="UniProtKB-SubCell"/>
</dbReference>
<accession>A0A166HY24</accession>